<dbReference type="Proteomes" id="UP000620124">
    <property type="component" value="Unassembled WGS sequence"/>
</dbReference>
<organism evidence="1 2">
    <name type="scientific">Mycena venus</name>
    <dbReference type="NCBI Taxonomy" id="2733690"/>
    <lineage>
        <taxon>Eukaryota</taxon>
        <taxon>Fungi</taxon>
        <taxon>Dikarya</taxon>
        <taxon>Basidiomycota</taxon>
        <taxon>Agaricomycotina</taxon>
        <taxon>Agaricomycetes</taxon>
        <taxon>Agaricomycetidae</taxon>
        <taxon>Agaricales</taxon>
        <taxon>Marasmiineae</taxon>
        <taxon>Mycenaceae</taxon>
        <taxon>Mycena</taxon>
    </lineage>
</organism>
<dbReference type="PANTHER" id="PTHR38926">
    <property type="entry name" value="F-BOX DOMAIN CONTAINING PROTEIN, EXPRESSED"/>
    <property type="match status" value="1"/>
</dbReference>
<dbReference type="Gene3D" id="1.20.1280.50">
    <property type="match status" value="1"/>
</dbReference>
<dbReference type="SUPFAM" id="SSF52047">
    <property type="entry name" value="RNI-like"/>
    <property type="match status" value="1"/>
</dbReference>
<dbReference type="InterPro" id="IPR032675">
    <property type="entry name" value="LRR_dom_sf"/>
</dbReference>
<proteinExistence type="predicted"/>
<protein>
    <recommendedName>
        <fullName evidence="3">F-box domain-containing protein</fullName>
    </recommendedName>
</protein>
<evidence type="ECO:0008006" key="3">
    <source>
        <dbReference type="Google" id="ProtNLM"/>
    </source>
</evidence>
<comment type="caution">
    <text evidence="1">The sequence shown here is derived from an EMBL/GenBank/DDBJ whole genome shotgun (WGS) entry which is preliminary data.</text>
</comment>
<sequence>MDPTKHGNIPTQSSPINNLPYELLADIMLLALLMPRLNKWGILTPPPPQEVLVLCRICSHWRRVALNSPSLWAVETLPVIPRRKQMSLTATKMFLERSEPLPISVSVHVLMNMNPFETPDLLPMLVRAASRWKTLQLEHFDAAYFLIDSLATIPENHLKHLEKLQMTFVEVHSELDIFLSAPRLRDVTLDLRRTPSIFPMPWAQLTRLSLEHDSPQLCLDILVRCTNLVSGRVATEQGLGWPADVSTIAGTSILEQMEELDISMRIRSTGDYINPFLQRLELPALKSLSLALTVARGNFDWFVPGVEPVIISFVARSPNLQYLHLSDILNTRGLKTVLQCSPALVELSLGDEPIDDDFFAALTNWEAEAPPLVPKLETLHLTNVGASFNEESMRKMIQSRWWSDDELLAMPDPPHVARLKRLKLLNQVSPKYFTEKFREKMKTWRSQGARPGGLLNSHIFWLPY</sequence>
<keyword evidence="2" id="KW-1185">Reference proteome</keyword>
<evidence type="ECO:0000313" key="1">
    <source>
        <dbReference type="EMBL" id="KAF7347426.1"/>
    </source>
</evidence>
<accession>A0A8H7CTF8</accession>
<dbReference type="EMBL" id="JACAZI010000012">
    <property type="protein sequence ID" value="KAF7347426.1"/>
    <property type="molecule type" value="Genomic_DNA"/>
</dbReference>
<dbReference type="PANTHER" id="PTHR38926:SF72">
    <property type="entry name" value="IM:7136021-RELATED"/>
    <property type="match status" value="1"/>
</dbReference>
<dbReference type="AlphaFoldDB" id="A0A8H7CTF8"/>
<gene>
    <name evidence="1" type="ORF">MVEN_01498500</name>
</gene>
<dbReference type="OrthoDB" id="3055914at2759"/>
<evidence type="ECO:0000313" key="2">
    <source>
        <dbReference type="Proteomes" id="UP000620124"/>
    </source>
</evidence>
<dbReference type="Gene3D" id="3.80.10.10">
    <property type="entry name" value="Ribonuclease Inhibitor"/>
    <property type="match status" value="1"/>
</dbReference>
<reference evidence="1" key="1">
    <citation type="submission" date="2020-05" db="EMBL/GenBank/DDBJ databases">
        <title>Mycena genomes resolve the evolution of fungal bioluminescence.</title>
        <authorList>
            <person name="Tsai I.J."/>
        </authorList>
    </citation>
    <scope>NUCLEOTIDE SEQUENCE</scope>
    <source>
        <strain evidence="1">CCC161011</strain>
    </source>
</reference>
<name>A0A8H7CTF8_9AGAR</name>